<sequence length="243" mass="27285">MHIIKVDAIDSTNTFLRNLNREKKLEKPVCVLAFEQLAGKGQMGTVWQSNPGENLTCSVFMPIEKVALKDQFYISIATSLAVYDALQNMMIPKLSIKWPNDILSDRLKICGILIENIVKNGSLEGVIIGVGLNVNQSVFIDLPQAGSIRQILGQPVDIEEVLHGFLNALEHRFSLLSPLYFEKLKEEYETLLFRKDKPSTFVDAKGDSFVGIIQAITNQGKLQVMLEDAIISTFDLKEIRLLY</sequence>
<evidence type="ECO:0000313" key="4">
    <source>
        <dbReference type="Proteomes" id="UP000184432"/>
    </source>
</evidence>
<dbReference type="Pfam" id="PF03099">
    <property type="entry name" value="BPL_LplA_LipB"/>
    <property type="match status" value="1"/>
</dbReference>
<dbReference type="GO" id="GO:0004077">
    <property type="term" value="F:biotin--[biotin carboxyl-carrier protein] ligase activity"/>
    <property type="evidence" value="ECO:0007669"/>
    <property type="project" value="InterPro"/>
</dbReference>
<reference evidence="4" key="1">
    <citation type="submission" date="2016-11" db="EMBL/GenBank/DDBJ databases">
        <authorList>
            <person name="Varghese N."/>
            <person name="Submissions S."/>
        </authorList>
    </citation>
    <scope>NUCLEOTIDE SEQUENCE [LARGE SCALE GENOMIC DNA]</scope>
    <source>
        <strain evidence="4">DSM 22623</strain>
    </source>
</reference>
<dbReference type="EMBL" id="FQYP01000006">
    <property type="protein sequence ID" value="SHJ22487.1"/>
    <property type="molecule type" value="Genomic_DNA"/>
</dbReference>
<dbReference type="InterPro" id="IPR045864">
    <property type="entry name" value="aa-tRNA-synth_II/BPL/LPL"/>
</dbReference>
<dbReference type="OrthoDB" id="9807064at2"/>
<keyword evidence="1 3" id="KW-0436">Ligase</keyword>
<evidence type="ECO:0000259" key="2">
    <source>
        <dbReference type="PROSITE" id="PS51733"/>
    </source>
</evidence>
<evidence type="ECO:0000313" key="3">
    <source>
        <dbReference type="EMBL" id="SHJ22487.1"/>
    </source>
</evidence>
<organism evidence="3 4">
    <name type="scientific">Aquimarina spongiae</name>
    <dbReference type="NCBI Taxonomy" id="570521"/>
    <lineage>
        <taxon>Bacteria</taxon>
        <taxon>Pseudomonadati</taxon>
        <taxon>Bacteroidota</taxon>
        <taxon>Flavobacteriia</taxon>
        <taxon>Flavobacteriales</taxon>
        <taxon>Flavobacteriaceae</taxon>
        <taxon>Aquimarina</taxon>
    </lineage>
</organism>
<dbReference type="PROSITE" id="PS51733">
    <property type="entry name" value="BPL_LPL_CATALYTIC"/>
    <property type="match status" value="1"/>
</dbReference>
<evidence type="ECO:0000256" key="1">
    <source>
        <dbReference type="ARBA" id="ARBA00022598"/>
    </source>
</evidence>
<dbReference type="STRING" id="570521.SAMN04488508_106320"/>
<dbReference type="RefSeq" id="WP_073317342.1">
    <property type="nucleotide sequence ID" value="NZ_FQYP01000006.1"/>
</dbReference>
<dbReference type="Gene3D" id="3.30.930.10">
    <property type="entry name" value="Bira Bifunctional Protein, Domain 2"/>
    <property type="match status" value="1"/>
</dbReference>
<proteinExistence type="predicted"/>
<name>A0A1M6HJZ0_9FLAO</name>
<dbReference type="CDD" id="cd16442">
    <property type="entry name" value="BPL"/>
    <property type="match status" value="1"/>
</dbReference>
<dbReference type="NCBIfam" id="TIGR00121">
    <property type="entry name" value="birA_ligase"/>
    <property type="match status" value="1"/>
</dbReference>
<dbReference type="PANTHER" id="PTHR12835">
    <property type="entry name" value="BIOTIN PROTEIN LIGASE"/>
    <property type="match status" value="1"/>
</dbReference>
<dbReference type="PANTHER" id="PTHR12835:SF5">
    <property type="entry name" value="BIOTIN--PROTEIN LIGASE"/>
    <property type="match status" value="1"/>
</dbReference>
<protein>
    <submittedName>
        <fullName evidence="3">BirA family transcriptional regulator, biotin operon repressor / biotin-[acetyl-CoA-carboxylase] ligase</fullName>
    </submittedName>
</protein>
<dbReference type="InterPro" id="IPR004408">
    <property type="entry name" value="Biotin_CoA_COase_ligase"/>
</dbReference>
<dbReference type="Proteomes" id="UP000184432">
    <property type="component" value="Unassembled WGS sequence"/>
</dbReference>
<dbReference type="SUPFAM" id="SSF55681">
    <property type="entry name" value="Class II aaRS and biotin synthetases"/>
    <property type="match status" value="1"/>
</dbReference>
<accession>A0A1M6HJZ0</accession>
<keyword evidence="4" id="KW-1185">Reference proteome</keyword>
<dbReference type="GO" id="GO:0005737">
    <property type="term" value="C:cytoplasm"/>
    <property type="evidence" value="ECO:0007669"/>
    <property type="project" value="TreeGrafter"/>
</dbReference>
<gene>
    <name evidence="3" type="ORF">SAMN04488508_106320</name>
</gene>
<dbReference type="AlphaFoldDB" id="A0A1M6HJZ0"/>
<dbReference type="InterPro" id="IPR004143">
    <property type="entry name" value="BPL_LPL_catalytic"/>
</dbReference>
<feature type="domain" description="BPL/LPL catalytic" evidence="2">
    <location>
        <begin position="1"/>
        <end position="177"/>
    </location>
</feature>